<evidence type="ECO:0000256" key="6">
    <source>
        <dbReference type="ARBA" id="ARBA00022655"/>
    </source>
</evidence>
<comment type="function">
    <text evidence="1 11">Catalyzes the NADPH-dependent reduction of ketopantoate into pantoic acid.</text>
</comment>
<dbReference type="RefSeq" id="WP_079489107.1">
    <property type="nucleotide sequence ID" value="NZ_FUZT01000001.1"/>
</dbReference>
<evidence type="ECO:0000256" key="1">
    <source>
        <dbReference type="ARBA" id="ARBA00002919"/>
    </source>
</evidence>
<dbReference type="GO" id="GO:0008677">
    <property type="term" value="F:2-dehydropantoate 2-reductase activity"/>
    <property type="evidence" value="ECO:0007669"/>
    <property type="project" value="UniProtKB-EC"/>
</dbReference>
<dbReference type="Pfam" id="PF08546">
    <property type="entry name" value="ApbA_C"/>
    <property type="match status" value="1"/>
</dbReference>
<keyword evidence="7 11" id="KW-0521">NADP</keyword>
<dbReference type="Proteomes" id="UP000190285">
    <property type="component" value="Unassembled WGS sequence"/>
</dbReference>
<dbReference type="InterPro" id="IPR013752">
    <property type="entry name" value="KPA_reductase"/>
</dbReference>
<dbReference type="EC" id="1.1.1.169" evidence="4 11"/>
<evidence type="ECO:0000259" key="12">
    <source>
        <dbReference type="Pfam" id="PF02558"/>
    </source>
</evidence>
<evidence type="ECO:0000256" key="9">
    <source>
        <dbReference type="ARBA" id="ARBA00032024"/>
    </source>
</evidence>
<feature type="domain" description="Ketopantoate reductase C-terminal" evidence="13">
    <location>
        <begin position="178"/>
        <end position="302"/>
    </location>
</feature>
<dbReference type="SUPFAM" id="SSF51735">
    <property type="entry name" value="NAD(P)-binding Rossmann-fold domains"/>
    <property type="match status" value="1"/>
</dbReference>
<evidence type="ECO:0000256" key="5">
    <source>
        <dbReference type="ARBA" id="ARBA00019465"/>
    </source>
</evidence>
<evidence type="ECO:0000256" key="2">
    <source>
        <dbReference type="ARBA" id="ARBA00004994"/>
    </source>
</evidence>
<protein>
    <recommendedName>
        <fullName evidence="5 11">2-dehydropantoate 2-reductase</fullName>
        <ecNumber evidence="4 11">1.1.1.169</ecNumber>
    </recommendedName>
    <alternativeName>
        <fullName evidence="9 11">Ketopantoate reductase</fullName>
    </alternativeName>
</protein>
<feature type="domain" description="Ketopantoate reductase N-terminal" evidence="12">
    <location>
        <begin position="3"/>
        <end position="152"/>
    </location>
</feature>
<comment type="pathway">
    <text evidence="2 11">Cofactor biosynthesis; (R)-pantothenate biosynthesis; (R)-pantoate from 3-methyl-2-oxobutanoate: step 2/2.</text>
</comment>
<dbReference type="GO" id="GO:0005737">
    <property type="term" value="C:cytoplasm"/>
    <property type="evidence" value="ECO:0007669"/>
    <property type="project" value="TreeGrafter"/>
</dbReference>
<evidence type="ECO:0000256" key="4">
    <source>
        <dbReference type="ARBA" id="ARBA00013014"/>
    </source>
</evidence>
<keyword evidence="8 11" id="KW-0560">Oxidoreductase</keyword>
<dbReference type="Gene3D" id="3.40.50.720">
    <property type="entry name" value="NAD(P)-binding Rossmann-like Domain"/>
    <property type="match status" value="1"/>
</dbReference>
<evidence type="ECO:0000313" key="15">
    <source>
        <dbReference type="Proteomes" id="UP000190285"/>
    </source>
</evidence>
<dbReference type="OrthoDB" id="9793586at2"/>
<evidence type="ECO:0000256" key="7">
    <source>
        <dbReference type="ARBA" id="ARBA00022857"/>
    </source>
</evidence>
<dbReference type="EMBL" id="FUZT01000001">
    <property type="protein sequence ID" value="SKC39927.1"/>
    <property type="molecule type" value="Genomic_DNA"/>
</dbReference>
<evidence type="ECO:0000256" key="8">
    <source>
        <dbReference type="ARBA" id="ARBA00023002"/>
    </source>
</evidence>
<evidence type="ECO:0000259" key="13">
    <source>
        <dbReference type="Pfam" id="PF08546"/>
    </source>
</evidence>
<keyword evidence="15" id="KW-1185">Reference proteome</keyword>
<dbReference type="InterPro" id="IPR008927">
    <property type="entry name" value="6-PGluconate_DH-like_C_sf"/>
</dbReference>
<organism evidence="14 15">
    <name type="scientific">Maledivibacter halophilus</name>
    <dbReference type="NCBI Taxonomy" id="36842"/>
    <lineage>
        <taxon>Bacteria</taxon>
        <taxon>Bacillati</taxon>
        <taxon>Bacillota</taxon>
        <taxon>Clostridia</taxon>
        <taxon>Peptostreptococcales</taxon>
        <taxon>Caminicellaceae</taxon>
        <taxon>Maledivibacter</taxon>
    </lineage>
</organism>
<gene>
    <name evidence="14" type="ORF">SAMN02194393_00513</name>
</gene>
<keyword evidence="6 11" id="KW-0566">Pantothenate biosynthesis</keyword>
<evidence type="ECO:0000256" key="10">
    <source>
        <dbReference type="ARBA" id="ARBA00048793"/>
    </source>
</evidence>
<comment type="catalytic activity">
    <reaction evidence="10 11">
        <text>(R)-pantoate + NADP(+) = 2-dehydropantoate + NADPH + H(+)</text>
        <dbReference type="Rhea" id="RHEA:16233"/>
        <dbReference type="ChEBI" id="CHEBI:11561"/>
        <dbReference type="ChEBI" id="CHEBI:15378"/>
        <dbReference type="ChEBI" id="CHEBI:15980"/>
        <dbReference type="ChEBI" id="CHEBI:57783"/>
        <dbReference type="ChEBI" id="CHEBI:58349"/>
        <dbReference type="EC" id="1.1.1.169"/>
    </reaction>
</comment>
<dbReference type="NCBIfam" id="TIGR00745">
    <property type="entry name" value="apbA_panE"/>
    <property type="match status" value="1"/>
</dbReference>
<dbReference type="GO" id="GO:0050661">
    <property type="term" value="F:NADP binding"/>
    <property type="evidence" value="ECO:0007669"/>
    <property type="project" value="TreeGrafter"/>
</dbReference>
<evidence type="ECO:0000313" key="14">
    <source>
        <dbReference type="EMBL" id="SKC39927.1"/>
    </source>
</evidence>
<dbReference type="InterPro" id="IPR050838">
    <property type="entry name" value="Ketopantoate_reductase"/>
</dbReference>
<dbReference type="Gene3D" id="1.10.1040.10">
    <property type="entry name" value="N-(1-d-carboxylethyl)-l-norvaline Dehydrogenase, domain 2"/>
    <property type="match status" value="1"/>
</dbReference>
<comment type="similarity">
    <text evidence="3 11">Belongs to the ketopantoate reductase family.</text>
</comment>
<evidence type="ECO:0000256" key="11">
    <source>
        <dbReference type="RuleBase" id="RU362068"/>
    </source>
</evidence>
<dbReference type="GO" id="GO:0015940">
    <property type="term" value="P:pantothenate biosynthetic process"/>
    <property type="evidence" value="ECO:0007669"/>
    <property type="project" value="UniProtKB-UniPathway"/>
</dbReference>
<sequence length="304" mass="33554">MKIAVLGAGAMGCLYGGLLSIGDNEVWLIDIWKEHVNRINEKGLIIEDENGKKIIKNVQATIDTNDIGIVDLILVFVKSTITDKALKPVKNIIGENTLILTLQNGLGNIEKIQSVVGKKNIIAGTTSHGSTLLEPARIYHAGKGTTVIGEIDRENTERIQNLKEIFTKCKIETVITNNVLGVIWDKLLVNVGINAITALTELRNGELLDFKETEELLEIAVEEGINVSKAKKIILINEDPIEHTKKVCRLTTSNKSSMLQDIINKRKTEIEMINGAIVKEGERQGIKTPINLALTNLIKIKERN</sequence>
<dbReference type="PANTHER" id="PTHR43765:SF2">
    <property type="entry name" value="2-DEHYDROPANTOATE 2-REDUCTASE"/>
    <property type="match status" value="1"/>
</dbReference>
<dbReference type="InterPro" id="IPR013328">
    <property type="entry name" value="6PGD_dom2"/>
</dbReference>
<name>A0A1T5IL99_9FIRM</name>
<dbReference type="InterPro" id="IPR003710">
    <property type="entry name" value="ApbA"/>
</dbReference>
<dbReference type="PANTHER" id="PTHR43765">
    <property type="entry name" value="2-DEHYDROPANTOATE 2-REDUCTASE-RELATED"/>
    <property type="match status" value="1"/>
</dbReference>
<dbReference type="Pfam" id="PF02558">
    <property type="entry name" value="ApbA"/>
    <property type="match status" value="1"/>
</dbReference>
<dbReference type="InterPro" id="IPR013332">
    <property type="entry name" value="KPR_N"/>
</dbReference>
<evidence type="ECO:0000256" key="3">
    <source>
        <dbReference type="ARBA" id="ARBA00007870"/>
    </source>
</evidence>
<dbReference type="UniPathway" id="UPA00028">
    <property type="reaction ID" value="UER00004"/>
</dbReference>
<proteinExistence type="inferred from homology"/>
<reference evidence="14 15" key="1">
    <citation type="submission" date="2017-02" db="EMBL/GenBank/DDBJ databases">
        <authorList>
            <person name="Peterson S.W."/>
        </authorList>
    </citation>
    <scope>NUCLEOTIDE SEQUENCE [LARGE SCALE GENOMIC DNA]</scope>
    <source>
        <strain evidence="14 15">M1</strain>
    </source>
</reference>
<dbReference type="InterPro" id="IPR036291">
    <property type="entry name" value="NAD(P)-bd_dom_sf"/>
</dbReference>
<dbReference type="STRING" id="36842.SAMN02194393_00513"/>
<accession>A0A1T5IL99</accession>
<dbReference type="SUPFAM" id="SSF48179">
    <property type="entry name" value="6-phosphogluconate dehydrogenase C-terminal domain-like"/>
    <property type="match status" value="1"/>
</dbReference>
<dbReference type="AlphaFoldDB" id="A0A1T5IL99"/>